<evidence type="ECO:0000256" key="5">
    <source>
        <dbReference type="ARBA" id="ARBA00022990"/>
    </source>
</evidence>
<proteinExistence type="predicted"/>
<dbReference type="PANTHER" id="PTHR19308:SF39">
    <property type="entry name" value="PHOSPHATIDYLCHOLINE TRANSFER PROTEIN"/>
    <property type="match status" value="1"/>
</dbReference>
<accession>A0A4P9YZ26</accession>
<dbReference type="GO" id="GO:0031210">
    <property type="term" value="F:phosphatidylcholine binding"/>
    <property type="evidence" value="ECO:0007669"/>
    <property type="project" value="TreeGrafter"/>
</dbReference>
<evidence type="ECO:0000256" key="2">
    <source>
        <dbReference type="ARBA" id="ARBA00022448"/>
    </source>
</evidence>
<dbReference type="OrthoDB" id="1295045at2759"/>
<dbReference type="GO" id="GO:0008525">
    <property type="term" value="F:phosphatidylcholine transporter activity"/>
    <property type="evidence" value="ECO:0007669"/>
    <property type="project" value="TreeGrafter"/>
</dbReference>
<evidence type="ECO:0000256" key="1">
    <source>
        <dbReference type="ARBA" id="ARBA00004496"/>
    </source>
</evidence>
<keyword evidence="2" id="KW-0813">Transport</keyword>
<sequence length="260" mass="29910">MAPPFTNADFDAAIAEFQRPLEQTVTDEGWEAAGKVGELQLFRRSSKADGYEYMARGELVDVKPDIGHDVFVDLDYRRRWDQYKEDTLRVVEHDLAAKKASSDEEADAGCPKALHRIYWQQQHRWPIQNRDYYLWRESRRQDVDGETTWIILTRADTTANEPEHAGCIRVHDCRQTVVLQASPATPFSTSVYVYYREDPRGTLPTTLFDWALTKGVPAWMKRFVQACDNYGTGSYEGNILDGVPELTRVLDESMKKAFAF</sequence>
<keyword evidence="5" id="KW-0007">Acetylation</keyword>
<comment type="subunit">
    <text evidence="8">Interacts with ACOT13/THEM2.</text>
</comment>
<dbReference type="SUPFAM" id="SSF55961">
    <property type="entry name" value="Bet v1-like"/>
    <property type="match status" value="1"/>
</dbReference>
<evidence type="ECO:0000256" key="8">
    <source>
        <dbReference type="ARBA" id="ARBA00063535"/>
    </source>
</evidence>
<dbReference type="EMBL" id="KZ990111">
    <property type="protein sequence ID" value="RKP24641.1"/>
    <property type="molecule type" value="Genomic_DNA"/>
</dbReference>
<keyword evidence="7" id="KW-0446">Lipid-binding</keyword>
<dbReference type="PROSITE" id="PS50848">
    <property type="entry name" value="START"/>
    <property type="match status" value="1"/>
</dbReference>
<dbReference type="InterPro" id="IPR051213">
    <property type="entry name" value="START_lipid_transfer"/>
</dbReference>
<evidence type="ECO:0000256" key="7">
    <source>
        <dbReference type="ARBA" id="ARBA00023121"/>
    </source>
</evidence>
<protein>
    <recommendedName>
        <fullName evidence="9">Phosphatidylcholine transfer protein</fullName>
    </recommendedName>
    <alternativeName>
        <fullName evidence="11">START domain-containing protein 2</fullName>
    </alternativeName>
    <alternativeName>
        <fullName evidence="10">StAR-related lipid transfer protein 2</fullName>
    </alternativeName>
</protein>
<evidence type="ECO:0000313" key="14">
    <source>
        <dbReference type="Proteomes" id="UP000278143"/>
    </source>
</evidence>
<keyword evidence="4" id="KW-0597">Phosphoprotein</keyword>
<evidence type="ECO:0000313" key="13">
    <source>
        <dbReference type="EMBL" id="RKP24641.1"/>
    </source>
</evidence>
<gene>
    <name evidence="13" type="ORF">SYNPS1DRAFT_23292</name>
</gene>
<dbReference type="PANTHER" id="PTHR19308">
    <property type="entry name" value="PHOSPHATIDYLCHOLINE TRANSFER PROTEIN"/>
    <property type="match status" value="1"/>
</dbReference>
<evidence type="ECO:0000259" key="12">
    <source>
        <dbReference type="PROSITE" id="PS50848"/>
    </source>
</evidence>
<evidence type="ECO:0000256" key="9">
    <source>
        <dbReference type="ARBA" id="ARBA00069061"/>
    </source>
</evidence>
<dbReference type="Proteomes" id="UP000278143">
    <property type="component" value="Unassembled WGS sequence"/>
</dbReference>
<dbReference type="InterPro" id="IPR002913">
    <property type="entry name" value="START_lipid-bd_dom"/>
</dbReference>
<evidence type="ECO:0000256" key="3">
    <source>
        <dbReference type="ARBA" id="ARBA00022490"/>
    </source>
</evidence>
<dbReference type="Pfam" id="PF01852">
    <property type="entry name" value="START"/>
    <property type="match status" value="1"/>
</dbReference>
<keyword evidence="6" id="KW-0445">Lipid transport</keyword>
<dbReference type="Gene3D" id="3.30.530.20">
    <property type="match status" value="1"/>
</dbReference>
<dbReference type="FunFam" id="3.30.530.20:FF:000017">
    <property type="entry name" value="Phosphatidylcholine transfer protein, putative"/>
    <property type="match status" value="1"/>
</dbReference>
<evidence type="ECO:0000256" key="6">
    <source>
        <dbReference type="ARBA" id="ARBA00023055"/>
    </source>
</evidence>
<dbReference type="AlphaFoldDB" id="A0A4P9YZ26"/>
<dbReference type="SMART" id="SM00234">
    <property type="entry name" value="START"/>
    <property type="match status" value="1"/>
</dbReference>
<reference evidence="14" key="1">
    <citation type="journal article" date="2018" name="Nat. Microbiol.">
        <title>Leveraging single-cell genomics to expand the fungal tree of life.</title>
        <authorList>
            <person name="Ahrendt S.R."/>
            <person name="Quandt C.A."/>
            <person name="Ciobanu D."/>
            <person name="Clum A."/>
            <person name="Salamov A."/>
            <person name="Andreopoulos B."/>
            <person name="Cheng J.F."/>
            <person name="Woyke T."/>
            <person name="Pelin A."/>
            <person name="Henrissat B."/>
            <person name="Reynolds N.K."/>
            <person name="Benny G.L."/>
            <person name="Smith M.E."/>
            <person name="James T.Y."/>
            <person name="Grigoriev I.V."/>
        </authorList>
    </citation>
    <scope>NUCLEOTIDE SEQUENCE [LARGE SCALE GENOMIC DNA]</scope>
    <source>
        <strain evidence="14">Benny S71-1</strain>
    </source>
</reference>
<dbReference type="GO" id="GO:0005829">
    <property type="term" value="C:cytosol"/>
    <property type="evidence" value="ECO:0007669"/>
    <property type="project" value="UniProtKB-ARBA"/>
</dbReference>
<evidence type="ECO:0000256" key="10">
    <source>
        <dbReference type="ARBA" id="ARBA00077188"/>
    </source>
</evidence>
<keyword evidence="14" id="KW-1185">Reference proteome</keyword>
<feature type="domain" description="START" evidence="12">
    <location>
        <begin position="27"/>
        <end position="232"/>
    </location>
</feature>
<keyword evidence="3" id="KW-0963">Cytoplasm</keyword>
<evidence type="ECO:0000256" key="4">
    <source>
        <dbReference type="ARBA" id="ARBA00022553"/>
    </source>
</evidence>
<name>A0A4P9YZ26_9FUNG</name>
<evidence type="ECO:0000256" key="11">
    <source>
        <dbReference type="ARBA" id="ARBA00079049"/>
    </source>
</evidence>
<organism evidence="13 14">
    <name type="scientific">Syncephalis pseudoplumigaleata</name>
    <dbReference type="NCBI Taxonomy" id="1712513"/>
    <lineage>
        <taxon>Eukaryota</taxon>
        <taxon>Fungi</taxon>
        <taxon>Fungi incertae sedis</taxon>
        <taxon>Zoopagomycota</taxon>
        <taxon>Zoopagomycotina</taxon>
        <taxon>Zoopagomycetes</taxon>
        <taxon>Zoopagales</taxon>
        <taxon>Piptocephalidaceae</taxon>
        <taxon>Syncephalis</taxon>
    </lineage>
</organism>
<dbReference type="InterPro" id="IPR023393">
    <property type="entry name" value="START-like_dom_sf"/>
</dbReference>
<comment type="subcellular location">
    <subcellularLocation>
        <location evidence="1">Cytoplasm</location>
    </subcellularLocation>
</comment>